<name>A0ABX8B9I5_9BACT</name>
<sequence length="466" mass="53743">MKRRSFMSHLLLSPVALSLLQLRAEGEAVDALLSGPMVGYSEITETVIWLQTRRAARAQLRYWVQGKPETARISEEYRTTQAGDFIAKFTLSGLAFGTRYDYEVYLDGHRIERPYAMTFQTQPMWKWRTEPPPFKVAFGSCHYVNDPPFDRPGRPYGSPAKIFSAIMAHKPDVMLWLGDNCYYREADYHTEAGMRYRYAHTRAQAELQPLWAATHHYAIWDDHDYGPNDSDRTFRGRDIALRIFRDYWGNPAYGTPDIPGCFFRFEWADIEFFMLDGRYHRTPNELSDDSPEKMLFGREQLQWLLESLRSSQATFKVVVGGGQMLNPVSPWECFSRFKVEQARLFDFIRAEKISGVLFISGDRHLAELNQRREPGLYPLYDFTSSSLTAGIATLSKAEQSNPARVSGTLVEKHNFGILEFSGSRATRLLTMRCIDEDGIEHWKREIPISELRFARQADKSGGWSEP</sequence>
<evidence type="ECO:0000259" key="2">
    <source>
        <dbReference type="Pfam" id="PF25077"/>
    </source>
</evidence>
<feature type="domain" description="DUF7800" evidence="2">
    <location>
        <begin position="31"/>
        <end position="122"/>
    </location>
</feature>
<proteinExistence type="predicted"/>
<gene>
    <name evidence="3" type="ORF">J8C06_03930</name>
</gene>
<dbReference type="Pfam" id="PF09423">
    <property type="entry name" value="PhoD"/>
    <property type="match status" value="1"/>
</dbReference>
<evidence type="ECO:0000313" key="4">
    <source>
        <dbReference type="Proteomes" id="UP000676506"/>
    </source>
</evidence>
<dbReference type="SUPFAM" id="SSF56300">
    <property type="entry name" value="Metallo-dependent phosphatases"/>
    <property type="match status" value="1"/>
</dbReference>
<dbReference type="PANTHER" id="PTHR33987:SF1">
    <property type="entry name" value="CALCINEURIN-LIKE METALLO-PHOSPHOESTERASE SUPERFAMILY PROTEIN"/>
    <property type="match status" value="1"/>
</dbReference>
<dbReference type="CDD" id="cd07389">
    <property type="entry name" value="MPP_PhoD"/>
    <property type="match status" value="1"/>
</dbReference>
<dbReference type="Pfam" id="PF25077">
    <property type="entry name" value="DUF7800"/>
    <property type="match status" value="1"/>
</dbReference>
<feature type="domain" description="PhoD-like phosphatase metallophosphatase" evidence="1">
    <location>
        <begin position="161"/>
        <end position="397"/>
    </location>
</feature>
<accession>A0ABX8B9I5</accession>
<evidence type="ECO:0000313" key="3">
    <source>
        <dbReference type="EMBL" id="QUW03594.1"/>
    </source>
</evidence>
<evidence type="ECO:0000259" key="1">
    <source>
        <dbReference type="Pfam" id="PF09423"/>
    </source>
</evidence>
<organism evidence="3 4">
    <name type="scientific">Chloracidobacterium validum</name>
    <dbReference type="NCBI Taxonomy" id="2821543"/>
    <lineage>
        <taxon>Bacteria</taxon>
        <taxon>Pseudomonadati</taxon>
        <taxon>Acidobacteriota</taxon>
        <taxon>Terriglobia</taxon>
        <taxon>Terriglobales</taxon>
        <taxon>Acidobacteriaceae</taxon>
        <taxon>Chloracidobacterium</taxon>
    </lineage>
</organism>
<keyword evidence="4" id="KW-1185">Reference proteome</keyword>
<dbReference type="InterPro" id="IPR038607">
    <property type="entry name" value="PhoD-like_sf"/>
</dbReference>
<dbReference type="InterPro" id="IPR056702">
    <property type="entry name" value="DUF7800"/>
</dbReference>
<dbReference type="EMBL" id="CP072648">
    <property type="protein sequence ID" value="QUW03594.1"/>
    <property type="molecule type" value="Genomic_DNA"/>
</dbReference>
<dbReference type="Proteomes" id="UP000676506">
    <property type="component" value="Chromosome 1"/>
</dbReference>
<dbReference type="RefSeq" id="WP_211429484.1">
    <property type="nucleotide sequence ID" value="NZ_CP072648.1"/>
</dbReference>
<dbReference type="Gene3D" id="3.60.21.70">
    <property type="entry name" value="PhoD-like phosphatase"/>
    <property type="match status" value="1"/>
</dbReference>
<dbReference type="InterPro" id="IPR029052">
    <property type="entry name" value="Metallo-depent_PP-like"/>
</dbReference>
<dbReference type="InterPro" id="IPR018946">
    <property type="entry name" value="PhoD-like_MPP"/>
</dbReference>
<dbReference type="PANTHER" id="PTHR33987">
    <property type="entry name" value="CALCINEURIN-LIKE METALLO-PHOSPHOESTERASE SUPERFAMILY PROTEIN"/>
    <property type="match status" value="1"/>
</dbReference>
<reference evidence="3 4" key="1">
    <citation type="submission" date="2021-03" db="EMBL/GenBank/DDBJ databases">
        <title>Genomic and phenotypic characterization of Chloracidobacterium isolates provides evidence for multiple species.</title>
        <authorList>
            <person name="Saini M.K."/>
            <person name="Costas A.M.G."/>
            <person name="Tank M."/>
            <person name="Bryant D.A."/>
        </authorList>
    </citation>
    <scope>NUCLEOTIDE SEQUENCE [LARGE SCALE GENOMIC DNA]</scope>
    <source>
        <strain evidence="3 4">BV2-C</strain>
    </source>
</reference>
<protein>
    <submittedName>
        <fullName evidence="3">Alkaline phosphatase family protein</fullName>
    </submittedName>
</protein>